<feature type="region of interest" description="Disordered" evidence="1">
    <location>
        <begin position="1"/>
        <end position="73"/>
    </location>
</feature>
<protein>
    <submittedName>
        <fullName evidence="2">Uncharacterized protein</fullName>
    </submittedName>
</protein>
<gene>
    <name evidence="2" type="ORF">SCF082_LOCUS45973</name>
</gene>
<keyword evidence="3" id="KW-1185">Reference proteome</keyword>
<proteinExistence type="predicted"/>
<sequence length="201" mass="21842">AMEPTATAGTATGISEEQQQQAEAGEPNVASTEDVELLTSEGDATLGDEENRSRGTNQERHVAADNNNNKRSTNLKAIKVLGYENEEQIMRAKALARMGLTEDDMYLSVPYFSGPEAQNRLRKLYEQKGLTDKLPALTGMTEEQILRRKAVEKLGTNEAEIDRDRGEKLASLGLAAPPGFEAPEPSCFGKADKDVSCGVVR</sequence>
<accession>A0ABP0RFH6</accession>
<organism evidence="2 3">
    <name type="scientific">Durusdinium trenchii</name>
    <dbReference type="NCBI Taxonomy" id="1381693"/>
    <lineage>
        <taxon>Eukaryota</taxon>
        <taxon>Sar</taxon>
        <taxon>Alveolata</taxon>
        <taxon>Dinophyceae</taxon>
        <taxon>Suessiales</taxon>
        <taxon>Symbiodiniaceae</taxon>
        <taxon>Durusdinium</taxon>
    </lineage>
</organism>
<evidence type="ECO:0000313" key="2">
    <source>
        <dbReference type="EMBL" id="CAK9098046.1"/>
    </source>
</evidence>
<comment type="caution">
    <text evidence="2">The sequence shown here is derived from an EMBL/GenBank/DDBJ whole genome shotgun (WGS) entry which is preliminary data.</text>
</comment>
<evidence type="ECO:0000256" key="1">
    <source>
        <dbReference type="SAM" id="MobiDB-lite"/>
    </source>
</evidence>
<evidence type="ECO:0000313" key="3">
    <source>
        <dbReference type="Proteomes" id="UP001642464"/>
    </source>
</evidence>
<dbReference type="Proteomes" id="UP001642464">
    <property type="component" value="Unassembled WGS sequence"/>
</dbReference>
<dbReference type="EMBL" id="CAXAMM010041210">
    <property type="protein sequence ID" value="CAK9098046.1"/>
    <property type="molecule type" value="Genomic_DNA"/>
</dbReference>
<reference evidence="2 3" key="1">
    <citation type="submission" date="2024-02" db="EMBL/GenBank/DDBJ databases">
        <authorList>
            <person name="Chen Y."/>
            <person name="Shah S."/>
            <person name="Dougan E. K."/>
            <person name="Thang M."/>
            <person name="Chan C."/>
        </authorList>
    </citation>
    <scope>NUCLEOTIDE SEQUENCE [LARGE SCALE GENOMIC DNA]</scope>
</reference>
<feature type="non-terminal residue" evidence="2">
    <location>
        <position position="1"/>
    </location>
</feature>
<feature type="compositionally biased region" description="Basic and acidic residues" evidence="1">
    <location>
        <begin position="49"/>
        <end position="63"/>
    </location>
</feature>
<feature type="compositionally biased region" description="Low complexity" evidence="1">
    <location>
        <begin position="16"/>
        <end position="26"/>
    </location>
</feature>
<name>A0ABP0RFH6_9DINO</name>